<evidence type="ECO:0000313" key="2">
    <source>
        <dbReference type="Proteomes" id="UP001144280"/>
    </source>
</evidence>
<proteinExistence type="predicted"/>
<dbReference type="RefSeq" id="WP_281894882.1">
    <property type="nucleotide sequence ID" value="NZ_BSDI01000009.1"/>
</dbReference>
<gene>
    <name evidence="1" type="ORF">Pa4123_24890</name>
</gene>
<name>A0ABQ5QU16_9ACTN</name>
<comment type="caution">
    <text evidence="1">The sequence shown here is derived from an EMBL/GenBank/DDBJ whole genome shotgun (WGS) entry which is preliminary data.</text>
</comment>
<evidence type="ECO:0000313" key="1">
    <source>
        <dbReference type="EMBL" id="GLH97214.1"/>
    </source>
</evidence>
<protein>
    <submittedName>
        <fullName evidence="1">DUF3052 domain-containing protein</fullName>
    </submittedName>
</protein>
<accession>A0ABQ5QU16</accession>
<sequence length="129" mass="14057">MAGYSGTPLVRKLGMSPDSRVLLDGAPDGFVLDGIAPDLRPGAPPYDVVLCFCPDHARLAERWPVLHPLTTPAGSLWIAWPKRSSGIPTDLNENSIRDYALVNGRVDVKVCAIDDTWSGLKHVIRKADR</sequence>
<dbReference type="Proteomes" id="UP001144280">
    <property type="component" value="Unassembled WGS sequence"/>
</dbReference>
<keyword evidence="2" id="KW-1185">Reference proteome</keyword>
<reference evidence="1" key="1">
    <citation type="submission" date="2022-12" db="EMBL/GenBank/DDBJ databases">
        <title>New Phytohabitans aurantiacus sp. RD004123 nov., an actinomycete isolated from soil.</title>
        <authorList>
            <person name="Triningsih D.W."/>
            <person name="Harunari E."/>
            <person name="Igarashi Y."/>
        </authorList>
    </citation>
    <scope>NUCLEOTIDE SEQUENCE</scope>
    <source>
        <strain evidence="1">RD004123</strain>
    </source>
</reference>
<organism evidence="1 2">
    <name type="scientific">Phytohabitans aurantiacus</name>
    <dbReference type="NCBI Taxonomy" id="3016789"/>
    <lineage>
        <taxon>Bacteria</taxon>
        <taxon>Bacillati</taxon>
        <taxon>Actinomycetota</taxon>
        <taxon>Actinomycetes</taxon>
        <taxon>Micromonosporales</taxon>
        <taxon>Micromonosporaceae</taxon>
    </lineage>
</organism>
<dbReference type="EMBL" id="BSDI01000009">
    <property type="protein sequence ID" value="GLH97214.1"/>
    <property type="molecule type" value="Genomic_DNA"/>
</dbReference>